<sequence length="145" mass="16558">MSRDATSPVLLFDGTCNLCNGSVQFILDHERGPELRFAPLQSDVARSLLRDAVGEARTRELAAPDRDPGSMILLERGHAYLQSTGALRTARYLRAPWRFGTLMLLVPRPLRDLVYRWIAKNRYRWFGKSESCRVPTPELRARFLA</sequence>
<evidence type="ECO:0000313" key="1">
    <source>
        <dbReference type="EMBL" id="AKU98967.1"/>
    </source>
</evidence>
<dbReference type="STRING" id="1391654.AKJ09_05631"/>
<dbReference type="PATRIC" id="fig|1391654.3.peg.5710"/>
<dbReference type="Proteomes" id="UP000064967">
    <property type="component" value="Chromosome"/>
</dbReference>
<dbReference type="InterPro" id="IPR052927">
    <property type="entry name" value="DCC_oxidoreductase"/>
</dbReference>
<organism evidence="1 2">
    <name type="scientific">Labilithrix luteola</name>
    <dbReference type="NCBI Taxonomy" id="1391654"/>
    <lineage>
        <taxon>Bacteria</taxon>
        <taxon>Pseudomonadati</taxon>
        <taxon>Myxococcota</taxon>
        <taxon>Polyangia</taxon>
        <taxon>Polyangiales</taxon>
        <taxon>Labilitrichaceae</taxon>
        <taxon>Labilithrix</taxon>
    </lineage>
</organism>
<dbReference type="GO" id="GO:0015035">
    <property type="term" value="F:protein-disulfide reductase activity"/>
    <property type="evidence" value="ECO:0007669"/>
    <property type="project" value="InterPro"/>
</dbReference>
<dbReference type="PANTHER" id="PTHR33639:SF2">
    <property type="entry name" value="DUF393 DOMAIN-CONTAINING PROTEIN"/>
    <property type="match status" value="1"/>
</dbReference>
<dbReference type="Pfam" id="PF04134">
    <property type="entry name" value="DCC1-like"/>
    <property type="match status" value="1"/>
</dbReference>
<dbReference type="AlphaFoldDB" id="A0A0K1PZP9"/>
<protein>
    <recommendedName>
        <fullName evidence="3">Cell division inhibitor</fullName>
    </recommendedName>
</protein>
<dbReference type="RefSeq" id="WP_146650136.1">
    <property type="nucleotide sequence ID" value="NZ_CP012333.1"/>
</dbReference>
<name>A0A0K1PZP9_9BACT</name>
<dbReference type="KEGG" id="llu:AKJ09_05631"/>
<proteinExistence type="predicted"/>
<dbReference type="OrthoDB" id="9785438at2"/>
<dbReference type="EMBL" id="CP012333">
    <property type="protein sequence ID" value="AKU98967.1"/>
    <property type="molecule type" value="Genomic_DNA"/>
</dbReference>
<reference evidence="1 2" key="1">
    <citation type="submission" date="2015-08" db="EMBL/GenBank/DDBJ databases">
        <authorList>
            <person name="Babu N.S."/>
            <person name="Beckwith C.J."/>
            <person name="Beseler K.G."/>
            <person name="Brison A."/>
            <person name="Carone J.V."/>
            <person name="Caskin T.P."/>
            <person name="Diamond M."/>
            <person name="Durham M.E."/>
            <person name="Foxe J.M."/>
            <person name="Go M."/>
            <person name="Henderson B.A."/>
            <person name="Jones I.B."/>
            <person name="McGettigan J.A."/>
            <person name="Micheletti S.J."/>
            <person name="Nasrallah M.E."/>
            <person name="Ortiz D."/>
            <person name="Piller C.R."/>
            <person name="Privatt S.R."/>
            <person name="Schneider S.L."/>
            <person name="Sharp S."/>
            <person name="Smith T.C."/>
            <person name="Stanton J.D."/>
            <person name="Ullery H.E."/>
            <person name="Wilson R.J."/>
            <person name="Serrano M.G."/>
            <person name="Buck G."/>
            <person name="Lee V."/>
            <person name="Wang Y."/>
            <person name="Carvalho R."/>
            <person name="Voegtly L."/>
            <person name="Shi R."/>
            <person name="Duckworth R."/>
            <person name="Johnson A."/>
            <person name="Loviza R."/>
            <person name="Walstead R."/>
            <person name="Shah Z."/>
            <person name="Kiflezghi M."/>
            <person name="Wade K."/>
            <person name="Ball S.L."/>
            <person name="Bradley K.W."/>
            <person name="Asai D.J."/>
            <person name="Bowman C.A."/>
            <person name="Russell D.A."/>
            <person name="Pope W.H."/>
            <person name="Jacobs-Sera D."/>
            <person name="Hendrix R.W."/>
            <person name="Hatfull G.F."/>
        </authorList>
    </citation>
    <scope>NUCLEOTIDE SEQUENCE [LARGE SCALE GENOMIC DNA]</scope>
    <source>
        <strain evidence="1 2">DSM 27648</strain>
    </source>
</reference>
<dbReference type="InterPro" id="IPR007263">
    <property type="entry name" value="DCC1-like"/>
</dbReference>
<accession>A0A0K1PZP9</accession>
<evidence type="ECO:0000313" key="2">
    <source>
        <dbReference type="Proteomes" id="UP000064967"/>
    </source>
</evidence>
<evidence type="ECO:0008006" key="3">
    <source>
        <dbReference type="Google" id="ProtNLM"/>
    </source>
</evidence>
<gene>
    <name evidence="1" type="ORF">AKJ09_05631</name>
</gene>
<dbReference type="PANTHER" id="PTHR33639">
    <property type="entry name" value="THIOL-DISULFIDE OXIDOREDUCTASE DCC"/>
    <property type="match status" value="1"/>
</dbReference>
<keyword evidence="2" id="KW-1185">Reference proteome</keyword>